<dbReference type="AlphaFoldDB" id="A0A645IXJ9"/>
<dbReference type="EMBL" id="VSSQ01125992">
    <property type="protein sequence ID" value="MPN56061.1"/>
    <property type="molecule type" value="Genomic_DNA"/>
</dbReference>
<gene>
    <name evidence="3" type="ORF">SDC9_203747</name>
</gene>
<sequence length="128" mass="14347">MLSAAKMILGNCDDIDAYGLDTYKEPKVIFDLIKSKIEENPTDEYVLFSDILGGSVHSKLIELCNHTNVYVVSNMTLAMILEMKLATEENTAKILQHTIESSKKGTLIMNHTKALNTINQGLEDDELW</sequence>
<keyword evidence="1" id="KW-0808">Transferase</keyword>
<organism evidence="3">
    <name type="scientific">bioreactor metagenome</name>
    <dbReference type="NCBI Taxonomy" id="1076179"/>
    <lineage>
        <taxon>unclassified sequences</taxon>
        <taxon>metagenomes</taxon>
        <taxon>ecological metagenomes</taxon>
    </lineage>
</organism>
<dbReference type="GO" id="GO:0016020">
    <property type="term" value="C:membrane"/>
    <property type="evidence" value="ECO:0007669"/>
    <property type="project" value="InterPro"/>
</dbReference>
<dbReference type="GO" id="GO:0016740">
    <property type="term" value="F:transferase activity"/>
    <property type="evidence" value="ECO:0007669"/>
    <property type="project" value="UniProtKB-KW"/>
</dbReference>
<name>A0A645IXJ9_9ZZZZ</name>
<evidence type="ECO:0000256" key="1">
    <source>
        <dbReference type="ARBA" id="ARBA00022679"/>
    </source>
</evidence>
<feature type="domain" description="PTS EIIA type-4" evidence="2">
    <location>
        <begin position="1"/>
        <end position="106"/>
    </location>
</feature>
<dbReference type="InterPro" id="IPR004701">
    <property type="entry name" value="PTS_EIIA_man-typ"/>
</dbReference>
<protein>
    <recommendedName>
        <fullName evidence="2">PTS EIIA type-4 domain-containing protein</fullName>
    </recommendedName>
</protein>
<dbReference type="SUPFAM" id="SSF53062">
    <property type="entry name" value="PTS system fructose IIA component-like"/>
    <property type="match status" value="1"/>
</dbReference>
<dbReference type="GO" id="GO:0009401">
    <property type="term" value="P:phosphoenolpyruvate-dependent sugar phosphotransferase system"/>
    <property type="evidence" value="ECO:0007669"/>
    <property type="project" value="InterPro"/>
</dbReference>
<accession>A0A645IXJ9</accession>
<proteinExistence type="predicted"/>
<dbReference type="InterPro" id="IPR036662">
    <property type="entry name" value="PTS_EIIA_man-typ_sf"/>
</dbReference>
<evidence type="ECO:0000313" key="3">
    <source>
        <dbReference type="EMBL" id="MPN56061.1"/>
    </source>
</evidence>
<dbReference type="Pfam" id="PF03610">
    <property type="entry name" value="EIIA-man"/>
    <property type="match status" value="1"/>
</dbReference>
<dbReference type="PROSITE" id="PS51096">
    <property type="entry name" value="PTS_EIIA_TYPE_4"/>
    <property type="match status" value="1"/>
</dbReference>
<evidence type="ECO:0000259" key="2">
    <source>
        <dbReference type="PROSITE" id="PS51096"/>
    </source>
</evidence>
<reference evidence="3" key="1">
    <citation type="submission" date="2019-08" db="EMBL/GenBank/DDBJ databases">
        <authorList>
            <person name="Kucharzyk K."/>
            <person name="Murdoch R.W."/>
            <person name="Higgins S."/>
            <person name="Loffler F."/>
        </authorList>
    </citation>
    <scope>NUCLEOTIDE SEQUENCE</scope>
</reference>
<comment type="caution">
    <text evidence="3">The sequence shown here is derived from an EMBL/GenBank/DDBJ whole genome shotgun (WGS) entry which is preliminary data.</text>
</comment>
<dbReference type="Gene3D" id="3.40.50.510">
    <property type="entry name" value="Phosphotransferase system, mannose-type IIA component"/>
    <property type="match status" value="1"/>
</dbReference>